<comment type="caution">
    <text evidence="1">The sequence shown here is derived from an EMBL/GenBank/DDBJ whole genome shotgun (WGS) entry which is preliminary data.</text>
</comment>
<dbReference type="Proteomes" id="UP001216579">
    <property type="component" value="Unassembled WGS sequence"/>
</dbReference>
<reference evidence="1 2" key="1">
    <citation type="submission" date="2023-03" db="EMBL/GenBank/DDBJ databases">
        <title>Draft genome sequence of Streptomyces sp. RB6PN23 isolated from peat swamp forest in Thailand.</title>
        <authorList>
            <person name="Klaysubun C."/>
            <person name="Duangmal K."/>
        </authorList>
    </citation>
    <scope>NUCLEOTIDE SEQUENCE [LARGE SCALE GENOMIC DNA]</scope>
    <source>
        <strain evidence="1 2">RB6PN23</strain>
    </source>
</reference>
<evidence type="ECO:0000313" key="1">
    <source>
        <dbReference type="EMBL" id="MDF3290162.1"/>
    </source>
</evidence>
<protein>
    <submittedName>
        <fullName evidence="1">Uncharacterized protein</fullName>
    </submittedName>
</protein>
<gene>
    <name evidence="1" type="ORF">P3G67_13085</name>
</gene>
<organism evidence="1 2">
    <name type="scientific">Streptomyces silvisoli</name>
    <dbReference type="NCBI Taxonomy" id="3034235"/>
    <lineage>
        <taxon>Bacteria</taxon>
        <taxon>Bacillati</taxon>
        <taxon>Actinomycetota</taxon>
        <taxon>Actinomycetes</taxon>
        <taxon>Kitasatosporales</taxon>
        <taxon>Streptomycetaceae</taxon>
        <taxon>Streptomyces</taxon>
    </lineage>
</organism>
<dbReference type="RefSeq" id="WP_276093606.1">
    <property type="nucleotide sequence ID" value="NZ_JARJBC010000006.1"/>
</dbReference>
<name>A0ABT5ZK00_9ACTN</name>
<keyword evidence="2" id="KW-1185">Reference proteome</keyword>
<evidence type="ECO:0000313" key="2">
    <source>
        <dbReference type="Proteomes" id="UP001216579"/>
    </source>
</evidence>
<accession>A0ABT5ZK00</accession>
<proteinExistence type="predicted"/>
<dbReference type="EMBL" id="JARJBC010000006">
    <property type="protein sequence ID" value="MDF3290162.1"/>
    <property type="molecule type" value="Genomic_DNA"/>
</dbReference>
<sequence length="97" mass="10052">MTVLKAVPAYGHPGMLLGIRVENDGEQTAWYKFQVTVKGDNGFDVTHILNFGTVDPGPAAGAGMTLAASPGGPPYATHPVVTIDRVWRTVNSSSGGG</sequence>